<evidence type="ECO:0000313" key="2">
    <source>
        <dbReference type="Proteomes" id="UP000521922"/>
    </source>
</evidence>
<organism evidence="1 2">
    <name type="scientific">Kineococcus aurantiacus</name>
    <dbReference type="NCBI Taxonomy" id="37633"/>
    <lineage>
        <taxon>Bacteria</taxon>
        <taxon>Bacillati</taxon>
        <taxon>Actinomycetota</taxon>
        <taxon>Actinomycetes</taxon>
        <taxon>Kineosporiales</taxon>
        <taxon>Kineosporiaceae</taxon>
        <taxon>Kineococcus</taxon>
    </lineage>
</organism>
<evidence type="ECO:0000313" key="1">
    <source>
        <dbReference type="EMBL" id="NYD22999.1"/>
    </source>
</evidence>
<dbReference type="AlphaFoldDB" id="A0A7Y9DLU6"/>
<proteinExistence type="predicted"/>
<name>A0A7Y9DLU6_9ACTN</name>
<dbReference type="EMBL" id="JACCBB010000001">
    <property type="protein sequence ID" value="NYD22999.1"/>
    <property type="molecule type" value="Genomic_DNA"/>
</dbReference>
<dbReference type="Proteomes" id="UP000521922">
    <property type="component" value="Unassembled WGS sequence"/>
</dbReference>
<accession>A0A7Y9DLU6</accession>
<reference evidence="1 2" key="1">
    <citation type="submission" date="2020-07" db="EMBL/GenBank/DDBJ databases">
        <title>Sequencing the genomes of 1000 actinobacteria strains.</title>
        <authorList>
            <person name="Klenk H.-P."/>
        </authorList>
    </citation>
    <scope>NUCLEOTIDE SEQUENCE [LARGE SCALE GENOMIC DNA]</scope>
    <source>
        <strain evidence="1 2">DSM 7487</strain>
    </source>
</reference>
<keyword evidence="2" id="KW-1185">Reference proteome</keyword>
<sequence length="83" mass="9141">MTADLHDLWEIVRGRRDDPRPTPLPDLHRLTFEDLHDDAVRAATVVALAGLGTDRLTALLDLRDDLASGVADGWADAWAREAV</sequence>
<gene>
    <name evidence="1" type="ORF">BJ968_002539</name>
</gene>
<comment type="caution">
    <text evidence="1">The sequence shown here is derived from an EMBL/GenBank/DDBJ whole genome shotgun (WGS) entry which is preliminary data.</text>
</comment>
<dbReference type="RefSeq" id="WP_179752402.1">
    <property type="nucleotide sequence ID" value="NZ_BAAAGN010000001.1"/>
</dbReference>
<protein>
    <submittedName>
        <fullName evidence="1">Uncharacterized protein</fullName>
    </submittedName>
</protein>